<keyword evidence="6 9" id="KW-0068">Autocatalytic cleavage</keyword>
<dbReference type="PANTHER" id="PTHR32194">
    <property type="entry name" value="METALLOPROTEASE TLDD"/>
    <property type="match status" value="1"/>
</dbReference>
<dbReference type="PROSITE" id="PS51476">
    <property type="entry name" value="PROTEASOME_BETA_2"/>
    <property type="match status" value="1"/>
</dbReference>
<dbReference type="CDD" id="cd01906">
    <property type="entry name" value="proteasome_protease_HslV"/>
    <property type="match status" value="1"/>
</dbReference>
<keyword evidence="7 9" id="KW-0647">Proteasome</keyword>
<dbReference type="PANTHER" id="PTHR32194:SF0">
    <property type="entry name" value="ATP-DEPENDENT PROTEASE SUBUNIT HSLV"/>
    <property type="match status" value="1"/>
</dbReference>
<keyword evidence="3 9" id="KW-0645">Protease</keyword>
<dbReference type="InterPro" id="IPR023333">
    <property type="entry name" value="Proteasome_suB-type"/>
</dbReference>
<evidence type="ECO:0000256" key="9">
    <source>
        <dbReference type="HAMAP-Rule" id="MF_02113"/>
    </source>
</evidence>
<keyword evidence="4 9" id="KW-0888">Threonine protease</keyword>
<dbReference type="GO" id="GO:0004298">
    <property type="term" value="F:threonine-type endopeptidase activity"/>
    <property type="evidence" value="ECO:0007669"/>
    <property type="project" value="UniProtKB-UniRule"/>
</dbReference>
<reference evidence="11 12" key="1">
    <citation type="submission" date="2012-02" db="EMBL/GenBank/DDBJ databases">
        <title>Whole genome shotgun sequence of Mobilicoccus pelagius NBRC 104925.</title>
        <authorList>
            <person name="Yoshida Y."/>
            <person name="Hosoyama A."/>
            <person name="Tsuchikane K."/>
            <person name="Katsumata H."/>
            <person name="Yamazaki S."/>
            <person name="Fujita N."/>
        </authorList>
    </citation>
    <scope>NUCLEOTIDE SEQUENCE [LARGE SCALE GENOMIC DNA]</scope>
    <source>
        <strain evidence="11 12">NBRC 104925</strain>
    </source>
</reference>
<dbReference type="EC" id="3.4.25.1" evidence="9 10"/>
<dbReference type="Proteomes" id="UP000004367">
    <property type="component" value="Unassembled WGS sequence"/>
</dbReference>
<comment type="similarity">
    <text evidence="9">Belongs to the peptidase T1B family.</text>
</comment>
<dbReference type="MEROPS" id="T01.005"/>
<evidence type="ECO:0000256" key="3">
    <source>
        <dbReference type="ARBA" id="ARBA00022670"/>
    </source>
</evidence>
<dbReference type="STRING" id="1089455.MOPEL_096_00250"/>
<dbReference type="RefSeq" id="WP_009482916.1">
    <property type="nucleotide sequence ID" value="NZ_BAFE01000073.1"/>
</dbReference>
<evidence type="ECO:0000256" key="7">
    <source>
        <dbReference type="ARBA" id="ARBA00022942"/>
    </source>
</evidence>
<gene>
    <name evidence="9 11" type="primary">prcB</name>
    <name evidence="11" type="ORF">MOPEL_096_00250</name>
</gene>
<protein>
    <recommendedName>
        <fullName evidence="9 10">Proteasome subunit beta</fullName>
        <ecNumber evidence="9 10">3.4.25.1</ecNumber>
    </recommendedName>
    <alternativeName>
        <fullName evidence="9">20S proteasome beta subunit</fullName>
    </alternativeName>
    <alternativeName>
        <fullName evidence="9">Proteasome core protein PrcB</fullName>
    </alternativeName>
</protein>
<feature type="propeptide" id="PRO_5005058782" description="Removed in mature form; by autocatalysis" evidence="9">
    <location>
        <begin position="1"/>
        <end position="46"/>
    </location>
</feature>
<dbReference type="Pfam" id="PF00227">
    <property type="entry name" value="Proteasome"/>
    <property type="match status" value="1"/>
</dbReference>
<dbReference type="UniPathway" id="UPA00997"/>
<dbReference type="Gene3D" id="3.60.20.10">
    <property type="entry name" value="Glutamine Phosphoribosylpyrophosphate, subunit 1, domain 1"/>
    <property type="match status" value="1"/>
</dbReference>
<comment type="subcellular location">
    <subcellularLocation>
        <location evidence="9">Cytoplasm</location>
    </subcellularLocation>
</comment>
<dbReference type="EMBL" id="BAFE01000073">
    <property type="protein sequence ID" value="GAB49018.1"/>
    <property type="molecule type" value="Genomic_DNA"/>
</dbReference>
<evidence type="ECO:0000256" key="1">
    <source>
        <dbReference type="ARBA" id="ARBA00001198"/>
    </source>
</evidence>
<dbReference type="SUPFAM" id="SSF56235">
    <property type="entry name" value="N-terminal nucleophile aminohydrolases (Ntn hydrolases)"/>
    <property type="match status" value="1"/>
</dbReference>
<dbReference type="OrthoDB" id="5174038at2"/>
<proteinExistence type="inferred from homology"/>
<keyword evidence="12" id="KW-1185">Reference proteome</keyword>
<dbReference type="AlphaFoldDB" id="H5UTG0"/>
<dbReference type="GO" id="GO:0019941">
    <property type="term" value="P:modification-dependent protein catabolic process"/>
    <property type="evidence" value="ECO:0007669"/>
    <property type="project" value="UniProtKB-UniRule"/>
</dbReference>
<comment type="catalytic activity">
    <reaction evidence="1 9">
        <text>Cleavage of peptide bonds with very broad specificity.</text>
        <dbReference type="EC" id="3.4.25.1"/>
    </reaction>
</comment>
<comment type="activity regulation">
    <text evidence="9">The formation of the proteasomal ATPase ARC-20S proteasome complex, likely via the docking of the C-termini of ARC into the intersubunit pockets in the alpha-rings, may trigger opening of the gate for substrate entry. Interconversion between the open-gate and close-gate conformations leads to a dynamic regulation of the 20S proteasome proteolysis activity.</text>
</comment>
<evidence type="ECO:0000256" key="4">
    <source>
        <dbReference type="ARBA" id="ARBA00022698"/>
    </source>
</evidence>
<comment type="subunit">
    <text evidence="9">The 20S proteasome core is composed of 14 alpha and 14 beta subunits that assemble into four stacked heptameric rings, resulting in a barrel-shaped structure. The two inner rings, each composed of seven catalytic beta subunits, are sandwiched by two outer rings, each composed of seven alpha subunits. The catalytic chamber with the active sites is on the inside of the barrel. Has a gated structure, the ends of the cylinder being occluded by the N-termini of the alpha-subunits. Is capped by the proteasome-associated ATPase, ARC.</text>
</comment>
<dbReference type="GO" id="GO:0005737">
    <property type="term" value="C:cytoplasm"/>
    <property type="evidence" value="ECO:0007669"/>
    <property type="project" value="UniProtKB-SubCell"/>
</dbReference>
<organism evidence="11 12">
    <name type="scientific">Mobilicoccus pelagius NBRC 104925</name>
    <dbReference type="NCBI Taxonomy" id="1089455"/>
    <lineage>
        <taxon>Bacteria</taxon>
        <taxon>Bacillati</taxon>
        <taxon>Actinomycetota</taxon>
        <taxon>Actinomycetes</taxon>
        <taxon>Micrococcales</taxon>
        <taxon>Dermatophilaceae</taxon>
        <taxon>Mobilicoccus</taxon>
    </lineage>
</organism>
<dbReference type="eggNOG" id="COG0638">
    <property type="taxonomic scope" value="Bacteria"/>
</dbReference>
<accession>H5UTG0</accession>
<dbReference type="NCBIfam" id="TIGR03690">
    <property type="entry name" value="20S_bact_beta"/>
    <property type="match status" value="1"/>
</dbReference>
<sequence>MTALPPEFRAPGSSSFTEFLGAHAPDLLPGNRVLPTAAGAELTPHGTTIVAVTFGDPAGGAGGGRHVSEGYAPQGVVLAGDRRATLGNLIASRDIRKVFLTDAHTAVGIAGTAGIATELVRLFAVELEHYEKVEGAPLSLDGKANRLATLLRSNLGLALQGLAVVPLFVGYDTRAHVARVFGYDVAGGCYEEHDHHGVGSGALFARGALKKLWRRGLDEPAAVRVVVEALHDAADDDAATGGPDVGRRIWPTVAVVDAGGARLLSDAEVGDVVAALVEDRRDNPGGVR</sequence>
<feature type="active site" description="Nucleophile" evidence="9">
    <location>
        <position position="47"/>
    </location>
</feature>
<dbReference type="InterPro" id="IPR001353">
    <property type="entry name" value="Proteasome_sua/b"/>
</dbReference>
<evidence type="ECO:0000256" key="8">
    <source>
        <dbReference type="ARBA" id="ARBA00023145"/>
    </source>
</evidence>
<evidence type="ECO:0000256" key="6">
    <source>
        <dbReference type="ARBA" id="ARBA00022813"/>
    </source>
</evidence>
<dbReference type="GO" id="GO:0010498">
    <property type="term" value="P:proteasomal protein catabolic process"/>
    <property type="evidence" value="ECO:0007669"/>
    <property type="project" value="UniProtKB-UniRule"/>
</dbReference>
<dbReference type="InterPro" id="IPR029055">
    <property type="entry name" value="Ntn_hydrolases_N"/>
</dbReference>
<evidence type="ECO:0000313" key="12">
    <source>
        <dbReference type="Proteomes" id="UP000004367"/>
    </source>
</evidence>
<dbReference type="GO" id="GO:0019774">
    <property type="term" value="C:proteasome core complex, beta-subunit complex"/>
    <property type="evidence" value="ECO:0007669"/>
    <property type="project" value="UniProtKB-UniRule"/>
</dbReference>
<evidence type="ECO:0000256" key="10">
    <source>
        <dbReference type="NCBIfam" id="TIGR03690"/>
    </source>
</evidence>
<evidence type="ECO:0000256" key="5">
    <source>
        <dbReference type="ARBA" id="ARBA00022801"/>
    </source>
</evidence>
<evidence type="ECO:0000256" key="2">
    <source>
        <dbReference type="ARBA" id="ARBA00022490"/>
    </source>
</evidence>
<comment type="caution">
    <text evidence="11">The sequence shown here is derived from an EMBL/GenBank/DDBJ whole genome shotgun (WGS) entry which is preliminary data.</text>
</comment>
<feature type="chain" id="PRO_5023306675" description="Proteasome subunit beta" evidence="9">
    <location>
        <begin position="47"/>
        <end position="288"/>
    </location>
</feature>
<dbReference type="HAMAP" id="MF_02113_B">
    <property type="entry name" value="Proteasome_B_B"/>
    <property type="match status" value="1"/>
</dbReference>
<keyword evidence="2 9" id="KW-0963">Cytoplasm</keyword>
<name>H5UTG0_9MICO</name>
<comment type="pathway">
    <text evidence="9">Protein degradation; proteasomal Pup-dependent pathway.</text>
</comment>
<keyword evidence="5 9" id="KW-0378">Hydrolase</keyword>
<dbReference type="InterPro" id="IPR022483">
    <property type="entry name" value="PSB_actinobac"/>
</dbReference>
<keyword evidence="8 9" id="KW-0865">Zymogen</keyword>
<evidence type="ECO:0000313" key="11">
    <source>
        <dbReference type="EMBL" id="GAB49018.1"/>
    </source>
</evidence>
<comment type="function">
    <text evidence="9">Component of the proteasome core, a large protease complex with broad specificity involved in protein degradation.</text>
</comment>